<evidence type="ECO:0000256" key="1">
    <source>
        <dbReference type="ARBA" id="ARBA00023125"/>
    </source>
</evidence>
<dbReference type="AlphaFoldDB" id="A0A365Y8Y1"/>
<keyword evidence="1 2" id="KW-0238">DNA-binding</keyword>
<evidence type="ECO:0000259" key="3">
    <source>
        <dbReference type="PROSITE" id="PS50977"/>
    </source>
</evidence>
<evidence type="ECO:0000256" key="2">
    <source>
        <dbReference type="PROSITE-ProRule" id="PRU00335"/>
    </source>
</evidence>
<dbReference type="Proteomes" id="UP000477543">
    <property type="component" value="Unassembled WGS sequence"/>
</dbReference>
<dbReference type="InterPro" id="IPR009057">
    <property type="entry name" value="Homeodomain-like_sf"/>
</dbReference>
<name>A0A365Y8Y1_9MICC</name>
<dbReference type="Pfam" id="PF00440">
    <property type="entry name" value="TetR_N"/>
    <property type="match status" value="1"/>
</dbReference>
<evidence type="ECO:0000313" key="7">
    <source>
        <dbReference type="Proteomes" id="UP000477543"/>
    </source>
</evidence>
<evidence type="ECO:0000313" key="4">
    <source>
        <dbReference type="EMBL" id="NAZ17432.1"/>
    </source>
</evidence>
<comment type="caution">
    <text evidence="5">The sequence shown here is derived from an EMBL/GenBank/DDBJ whole genome shotgun (WGS) entry which is preliminary data.</text>
</comment>
<sequence length="188" mass="20447">METSTSNPSSRAERALNAALALLGEQGVRALSHARVDQTAGLPAGSTSNYFRTKQALLEGVASHLAQREREDFGQAAPILERAEAEEAFTRMLETQSGIFRSRTLARYALFIDLAHSPELVAPLKDNRRVFEHWTTATLAALGAKDPLGCTRFIMATLDGALLHRITVDDSLDFAPVIRRALAACLDS</sequence>
<dbReference type="PROSITE" id="PS50977">
    <property type="entry name" value="HTH_TETR_2"/>
    <property type="match status" value="1"/>
</dbReference>
<dbReference type="Gene3D" id="1.10.357.10">
    <property type="entry name" value="Tetracycline Repressor, domain 2"/>
    <property type="match status" value="1"/>
</dbReference>
<evidence type="ECO:0000313" key="5">
    <source>
        <dbReference type="EMBL" id="RBL99077.1"/>
    </source>
</evidence>
<feature type="DNA-binding region" description="H-T-H motif" evidence="2">
    <location>
        <begin position="32"/>
        <end position="51"/>
    </location>
</feature>
<dbReference type="GO" id="GO:0003677">
    <property type="term" value="F:DNA binding"/>
    <property type="evidence" value="ECO:0007669"/>
    <property type="project" value="UniProtKB-UniRule"/>
</dbReference>
<accession>A0A365Y8Y1</accession>
<feature type="domain" description="HTH tetR-type" evidence="3">
    <location>
        <begin position="9"/>
        <end position="69"/>
    </location>
</feature>
<dbReference type="EMBL" id="WYDN01000017">
    <property type="protein sequence ID" value="NAZ17432.1"/>
    <property type="molecule type" value="Genomic_DNA"/>
</dbReference>
<dbReference type="EMBL" id="POAF01000010">
    <property type="protein sequence ID" value="RBL99077.1"/>
    <property type="molecule type" value="Genomic_DNA"/>
</dbReference>
<organism evidence="5 6">
    <name type="scientific">Glutamicibacter soli</name>
    <dbReference type="NCBI Taxonomy" id="453836"/>
    <lineage>
        <taxon>Bacteria</taxon>
        <taxon>Bacillati</taxon>
        <taxon>Actinomycetota</taxon>
        <taxon>Actinomycetes</taxon>
        <taxon>Micrococcales</taxon>
        <taxon>Micrococcaceae</taxon>
        <taxon>Glutamicibacter</taxon>
    </lineage>
</organism>
<dbReference type="SUPFAM" id="SSF46689">
    <property type="entry name" value="Homeodomain-like"/>
    <property type="match status" value="1"/>
</dbReference>
<dbReference type="InterPro" id="IPR001647">
    <property type="entry name" value="HTH_TetR"/>
</dbReference>
<reference evidence="5 6" key="1">
    <citation type="submission" date="2018-01" db="EMBL/GenBank/DDBJ databases">
        <title>Glutamicibacter soli strain NHPC-3 Whole genome sequence and assembly.</title>
        <authorList>
            <person name="Choudhury P."/>
            <person name="Gupta D."/>
            <person name="Sengupta K."/>
            <person name="Jawed A."/>
            <person name="Sultana N."/>
            <person name="Saha P."/>
        </authorList>
    </citation>
    <scope>NUCLEOTIDE SEQUENCE [LARGE SCALE GENOMIC DNA]</scope>
    <source>
        <strain evidence="5 6">NHPC-3</strain>
    </source>
</reference>
<evidence type="ECO:0000313" key="6">
    <source>
        <dbReference type="Proteomes" id="UP000252167"/>
    </source>
</evidence>
<protein>
    <submittedName>
        <fullName evidence="5">TetR family transcriptional regulator</fullName>
    </submittedName>
</protein>
<reference evidence="4 7" key="2">
    <citation type="submission" date="2020-01" db="EMBL/GenBank/DDBJ databases">
        <title>Glutamicibacter soli M275.</title>
        <authorList>
            <person name="Meng X."/>
        </authorList>
    </citation>
    <scope>NUCLEOTIDE SEQUENCE [LARGE SCALE GENOMIC DNA]</scope>
    <source>
        <strain evidence="4 7">M275</strain>
    </source>
</reference>
<dbReference type="Pfam" id="PF17940">
    <property type="entry name" value="TetR_C_31"/>
    <property type="match status" value="1"/>
</dbReference>
<dbReference type="InterPro" id="IPR041583">
    <property type="entry name" value="TetR_C_31"/>
</dbReference>
<proteinExistence type="predicted"/>
<keyword evidence="6" id="KW-1185">Reference proteome</keyword>
<dbReference type="Proteomes" id="UP000252167">
    <property type="component" value="Unassembled WGS sequence"/>
</dbReference>
<gene>
    <name evidence="5" type="ORF">C1H84_16490</name>
    <name evidence="4" type="ORF">GT020_15370</name>
</gene>